<dbReference type="Pfam" id="PF13489">
    <property type="entry name" value="Methyltransf_23"/>
    <property type="match status" value="1"/>
</dbReference>
<gene>
    <name evidence="2" type="ORF">G7Y89_g13588</name>
</gene>
<dbReference type="GO" id="GO:0008168">
    <property type="term" value="F:methyltransferase activity"/>
    <property type="evidence" value="ECO:0007669"/>
    <property type="project" value="TreeGrafter"/>
</dbReference>
<evidence type="ECO:0000256" key="1">
    <source>
        <dbReference type="SAM" id="MobiDB-lite"/>
    </source>
</evidence>
<evidence type="ECO:0008006" key="4">
    <source>
        <dbReference type="Google" id="ProtNLM"/>
    </source>
</evidence>
<evidence type="ECO:0000313" key="3">
    <source>
        <dbReference type="Proteomes" id="UP000566819"/>
    </source>
</evidence>
<dbReference type="Gene3D" id="3.40.50.150">
    <property type="entry name" value="Vaccinia Virus protein VP39"/>
    <property type="match status" value="1"/>
</dbReference>
<comment type="caution">
    <text evidence="2">The sequence shown here is derived from an EMBL/GenBank/DDBJ whole genome shotgun (WGS) entry which is preliminary data.</text>
</comment>
<dbReference type="Proteomes" id="UP000566819">
    <property type="component" value="Unassembled WGS sequence"/>
</dbReference>
<protein>
    <recommendedName>
        <fullName evidence="4">Methyltransferase</fullName>
    </recommendedName>
</protein>
<dbReference type="OrthoDB" id="2013972at2759"/>
<dbReference type="SUPFAM" id="SSF53335">
    <property type="entry name" value="S-adenosyl-L-methionine-dependent methyltransferases"/>
    <property type="match status" value="1"/>
</dbReference>
<dbReference type="PANTHER" id="PTHR43591">
    <property type="entry name" value="METHYLTRANSFERASE"/>
    <property type="match status" value="1"/>
</dbReference>
<name>A0A8H4VVW7_9HELO</name>
<reference evidence="2 3" key="1">
    <citation type="submission" date="2020-03" db="EMBL/GenBank/DDBJ databases">
        <title>Draft Genome Sequence of Cudoniella acicularis.</title>
        <authorList>
            <person name="Buettner E."/>
            <person name="Kellner H."/>
        </authorList>
    </citation>
    <scope>NUCLEOTIDE SEQUENCE [LARGE SCALE GENOMIC DNA]</scope>
    <source>
        <strain evidence="2 3">DSM 108380</strain>
    </source>
</reference>
<dbReference type="PANTHER" id="PTHR43591:SF10">
    <property type="entry name" value="ABC TRANSMEMBRANE TYPE-1 DOMAIN-CONTAINING PROTEIN-RELATED"/>
    <property type="match status" value="1"/>
</dbReference>
<dbReference type="AlphaFoldDB" id="A0A8H4VVW7"/>
<keyword evidence="3" id="KW-1185">Reference proteome</keyword>
<accession>A0A8H4VVW7</accession>
<proteinExistence type="predicted"/>
<organism evidence="2 3">
    <name type="scientific">Cudoniella acicularis</name>
    <dbReference type="NCBI Taxonomy" id="354080"/>
    <lineage>
        <taxon>Eukaryota</taxon>
        <taxon>Fungi</taxon>
        <taxon>Dikarya</taxon>
        <taxon>Ascomycota</taxon>
        <taxon>Pezizomycotina</taxon>
        <taxon>Leotiomycetes</taxon>
        <taxon>Helotiales</taxon>
        <taxon>Tricladiaceae</taxon>
        <taxon>Cudoniella</taxon>
    </lineage>
</organism>
<dbReference type="EMBL" id="JAAMPI010001612">
    <property type="protein sequence ID" value="KAF4624581.1"/>
    <property type="molecule type" value="Genomic_DNA"/>
</dbReference>
<evidence type="ECO:0000313" key="2">
    <source>
        <dbReference type="EMBL" id="KAF4624581.1"/>
    </source>
</evidence>
<feature type="region of interest" description="Disordered" evidence="1">
    <location>
        <begin position="1"/>
        <end position="59"/>
    </location>
</feature>
<feature type="compositionally biased region" description="Acidic residues" evidence="1">
    <location>
        <begin position="38"/>
        <end position="52"/>
    </location>
</feature>
<sequence length="355" mass="39765">MSAPTEVAEPTSPRSPRSPGQESPLPQANLSTTILAENDSEPGEDFEDEDDSAYGSDGLSSYSASITSSIRNHVHENGLRYHAFKQDSTYYPFPNDENEQNRDDIKHAMTMMLCEGKLHYAPLGDNPQSILDLVADKYPGAAVEGVDLSAIQPNFVPPNLKFIIDDIEEEWLYPENSIDYVHMRHTAQTIKNKPQLLDCAIQAIKPGGYFEFQEILYYPSCDDGTMTDPYPVKDWIDELNKGIANLGGDNFGASKLASQMRDAGFVNVEEIVLKLPLGTWPKDKVLKRTGLYWRVNISDGLRNICSRVFTRGLGWKMEAIDVYLIEVRKSLHDASKHVYFPLYIVVGQKPEAAPE</sequence>
<dbReference type="InterPro" id="IPR029063">
    <property type="entry name" value="SAM-dependent_MTases_sf"/>
</dbReference>
<dbReference type="CDD" id="cd02440">
    <property type="entry name" value="AdoMet_MTases"/>
    <property type="match status" value="1"/>
</dbReference>
<feature type="compositionally biased region" description="Polar residues" evidence="1">
    <location>
        <begin position="12"/>
        <end position="35"/>
    </location>
</feature>